<dbReference type="GO" id="GO:0005886">
    <property type="term" value="C:plasma membrane"/>
    <property type="evidence" value="ECO:0007669"/>
    <property type="project" value="UniProtKB-SubCell"/>
</dbReference>
<keyword evidence="5" id="KW-1003">Cell membrane</keyword>
<comment type="subcellular location">
    <subcellularLocation>
        <location evidence="2 13">Cell membrane</location>
        <topology evidence="2 13">Multi-pass membrane protein</topology>
    </subcellularLocation>
</comment>
<dbReference type="InterPro" id="IPR018247">
    <property type="entry name" value="EF_Hand_1_Ca_BS"/>
</dbReference>
<dbReference type="GO" id="GO:0032025">
    <property type="term" value="P:response to cobalt ion"/>
    <property type="evidence" value="ECO:0007669"/>
    <property type="project" value="TreeGrafter"/>
</dbReference>
<feature type="transmembrane region" description="Helical" evidence="13">
    <location>
        <begin position="324"/>
        <end position="342"/>
    </location>
</feature>
<feature type="signal peptide" evidence="14">
    <location>
        <begin position="1"/>
        <end position="20"/>
    </location>
</feature>
<gene>
    <name evidence="15" type="ORF">HELGO_WM12477</name>
</gene>
<keyword evidence="6" id="KW-0533">Nickel</keyword>
<keyword evidence="14" id="KW-0732">Signal</keyword>
<dbReference type="PANTHER" id="PTHR40659">
    <property type="entry name" value="NICKEL/COBALT EFFLUX SYSTEM RCNA"/>
    <property type="match status" value="1"/>
</dbReference>
<evidence type="ECO:0000256" key="3">
    <source>
        <dbReference type="ARBA" id="ARBA00022426"/>
    </source>
</evidence>
<dbReference type="GO" id="GO:0015099">
    <property type="term" value="F:nickel cation transmembrane transporter activity"/>
    <property type="evidence" value="ECO:0007669"/>
    <property type="project" value="UniProtKB-UniRule"/>
</dbReference>
<reference evidence="15" key="1">
    <citation type="submission" date="2020-01" db="EMBL/GenBank/DDBJ databases">
        <authorList>
            <person name="Meier V. D."/>
            <person name="Meier V D."/>
        </authorList>
    </citation>
    <scope>NUCLEOTIDE SEQUENCE</scope>
    <source>
        <strain evidence="15">HLG_WM_MAG_05</strain>
    </source>
</reference>
<dbReference type="PANTHER" id="PTHR40659:SF1">
    <property type="entry name" value="NICKEL_COBALT EFFLUX SYSTEM RCNA"/>
    <property type="match status" value="1"/>
</dbReference>
<keyword evidence="7 13" id="KW-0812">Transmembrane</keyword>
<name>A0A6S6S7Q7_9BACT</name>
<evidence type="ECO:0000256" key="9">
    <source>
        <dbReference type="ARBA" id="ARBA00023065"/>
    </source>
</evidence>
<keyword evidence="4 13" id="KW-0813">Transport</keyword>
<dbReference type="EMBL" id="CACVAU010000019">
    <property type="protein sequence ID" value="CAA6805812.1"/>
    <property type="molecule type" value="Genomic_DNA"/>
</dbReference>
<evidence type="ECO:0000256" key="5">
    <source>
        <dbReference type="ARBA" id="ARBA00022475"/>
    </source>
</evidence>
<evidence type="ECO:0000256" key="1">
    <source>
        <dbReference type="ARBA" id="ARBA00002510"/>
    </source>
</evidence>
<feature type="transmembrane region" description="Helical" evidence="13">
    <location>
        <begin position="465"/>
        <end position="484"/>
    </location>
</feature>
<keyword evidence="12" id="KW-0170">Cobalt</keyword>
<feature type="transmembrane region" description="Helical" evidence="13">
    <location>
        <begin position="284"/>
        <end position="309"/>
    </location>
</feature>
<dbReference type="AlphaFoldDB" id="A0A6S6S7Q7"/>
<accession>A0A6S6S7Q7</accession>
<evidence type="ECO:0000256" key="12">
    <source>
        <dbReference type="ARBA" id="ARBA00023285"/>
    </source>
</evidence>
<keyword evidence="11 13" id="KW-0472">Membrane</keyword>
<evidence type="ECO:0000256" key="4">
    <source>
        <dbReference type="ARBA" id="ARBA00022448"/>
    </source>
</evidence>
<dbReference type="Pfam" id="PF03824">
    <property type="entry name" value="NicO"/>
    <property type="match status" value="1"/>
</dbReference>
<dbReference type="Pfam" id="PF06226">
    <property type="entry name" value="DUF1007"/>
    <property type="match status" value="1"/>
</dbReference>
<evidence type="ECO:0000256" key="10">
    <source>
        <dbReference type="ARBA" id="ARBA00023112"/>
    </source>
</evidence>
<keyword evidence="10" id="KW-0921">Nickel transport</keyword>
<feature type="transmembrane region" description="Helical" evidence="13">
    <location>
        <begin position="397"/>
        <end position="417"/>
    </location>
</feature>
<organism evidence="15">
    <name type="scientific">uncultured Sulfurovum sp</name>
    <dbReference type="NCBI Taxonomy" id="269237"/>
    <lineage>
        <taxon>Bacteria</taxon>
        <taxon>Pseudomonadati</taxon>
        <taxon>Campylobacterota</taxon>
        <taxon>Epsilonproteobacteria</taxon>
        <taxon>Campylobacterales</taxon>
        <taxon>Sulfurovaceae</taxon>
        <taxon>Sulfurovum</taxon>
        <taxon>environmental samples</taxon>
    </lineage>
</organism>
<protein>
    <recommendedName>
        <fullName evidence="13">Nickel/cobalt efflux system</fullName>
    </recommendedName>
</protein>
<dbReference type="GO" id="GO:0010045">
    <property type="term" value="P:response to nickel cation"/>
    <property type="evidence" value="ECO:0007669"/>
    <property type="project" value="TreeGrafter"/>
</dbReference>
<dbReference type="InterPro" id="IPR051224">
    <property type="entry name" value="NiCoT_RcnA"/>
</dbReference>
<feature type="chain" id="PRO_5028130443" description="Nickel/cobalt efflux system" evidence="14">
    <location>
        <begin position="21"/>
        <end position="485"/>
    </location>
</feature>
<evidence type="ECO:0000256" key="8">
    <source>
        <dbReference type="ARBA" id="ARBA00022989"/>
    </source>
</evidence>
<keyword evidence="8 13" id="KW-1133">Transmembrane helix</keyword>
<keyword evidence="3" id="KW-0171">Cobalt transport</keyword>
<proteinExistence type="inferred from homology"/>
<evidence type="ECO:0000256" key="6">
    <source>
        <dbReference type="ARBA" id="ARBA00022596"/>
    </source>
</evidence>
<dbReference type="GO" id="GO:0006824">
    <property type="term" value="P:cobalt ion transport"/>
    <property type="evidence" value="ECO:0007669"/>
    <property type="project" value="UniProtKB-KW"/>
</dbReference>
<evidence type="ECO:0000256" key="11">
    <source>
        <dbReference type="ARBA" id="ARBA00023136"/>
    </source>
</evidence>
<evidence type="ECO:0000313" key="15">
    <source>
        <dbReference type="EMBL" id="CAA6805812.1"/>
    </source>
</evidence>
<feature type="transmembrane region" description="Helical" evidence="13">
    <location>
        <begin position="244"/>
        <end position="263"/>
    </location>
</feature>
<evidence type="ECO:0000256" key="7">
    <source>
        <dbReference type="ARBA" id="ARBA00022692"/>
    </source>
</evidence>
<keyword evidence="9" id="KW-0406">Ion transport</keyword>
<comment type="function">
    <text evidence="1">Efflux system for nickel and cobalt.</text>
</comment>
<comment type="similarity">
    <text evidence="13">Belongs to the NiCoT transporter (TC 2.A.52) family.</text>
</comment>
<sequence>MKQLSIILLLIITHFNSLHACTLCGDSTQFIKVSVNESHTNETMTLDIHWDFSKKFSAETLLEYDENGNKHLDHNEIANIHEMIMEYLETEQYLSHIKYVPATQDYSELAYLTHTPSNEQTSFHNNILRFSYTLNINLNPKKDHLLYLTFFDKGSFFSFKIAHITQAILAEDKNSTVLLDNSASFQITPNEQAPLTSLESVLPQTQNTTQLNGILGWLSQQLTQTKEKLVTLLEDIKENQSPKAYFWLLFFSLLYGIIHAIGPGHGKSLVAAYFLGNNRSVTKAFSVASLIGIVHTFSAFFLTFTIYYVLNTYMDIHFSNIETITTQISAVIIILIALYLLYKRIPKRAKSKPTVATWSQNTPKTAPQTFAWSQSKKEEPHEHSCGCGACQSESTDIGVILSAGIVPCPGTITIFIFTLSLGVYWVGLLSAIFMSIGMSLIIFIAAYLSLKMRKTSMGSDRLRKILDYGSLVFIFGLGVLLLVAA</sequence>
<feature type="transmembrane region" description="Helical" evidence="13">
    <location>
        <begin position="423"/>
        <end position="445"/>
    </location>
</feature>
<dbReference type="InterPro" id="IPR010412">
    <property type="entry name" value="DUF1007"/>
</dbReference>
<evidence type="ECO:0000256" key="2">
    <source>
        <dbReference type="ARBA" id="ARBA00004651"/>
    </source>
</evidence>
<evidence type="ECO:0000256" key="14">
    <source>
        <dbReference type="SAM" id="SignalP"/>
    </source>
</evidence>
<evidence type="ECO:0000256" key="13">
    <source>
        <dbReference type="RuleBase" id="RU362101"/>
    </source>
</evidence>
<dbReference type="InterPro" id="IPR011541">
    <property type="entry name" value="Ni/Co_transpt_high_affinity"/>
</dbReference>
<dbReference type="GO" id="GO:0046583">
    <property type="term" value="F:monoatomic cation efflux transmembrane transporter activity"/>
    <property type="evidence" value="ECO:0007669"/>
    <property type="project" value="TreeGrafter"/>
</dbReference>
<dbReference type="PROSITE" id="PS00018">
    <property type="entry name" value="EF_HAND_1"/>
    <property type="match status" value="1"/>
</dbReference>